<evidence type="ECO:0000256" key="5">
    <source>
        <dbReference type="SAM" id="Phobius"/>
    </source>
</evidence>
<name>A0A7S4R9N6_9STRA</name>
<feature type="transmembrane region" description="Helical" evidence="5">
    <location>
        <begin position="211"/>
        <end position="228"/>
    </location>
</feature>
<feature type="transmembrane region" description="Helical" evidence="5">
    <location>
        <begin position="74"/>
        <end position="98"/>
    </location>
</feature>
<dbReference type="PANTHER" id="PTHR30566">
    <property type="entry name" value="YNAI-RELATED MECHANOSENSITIVE ION CHANNEL"/>
    <property type="match status" value="1"/>
</dbReference>
<evidence type="ECO:0000256" key="4">
    <source>
        <dbReference type="ARBA" id="ARBA00023136"/>
    </source>
</evidence>
<gene>
    <name evidence="7" type="ORF">DBRI00130_LOCUS15246</name>
</gene>
<keyword evidence="3 5" id="KW-1133">Transmembrane helix</keyword>
<protein>
    <recommendedName>
        <fullName evidence="6">Mechanosensitive ion channel MscS domain-containing protein</fullName>
    </recommendedName>
</protein>
<dbReference type="Pfam" id="PF00924">
    <property type="entry name" value="MS_channel_2nd"/>
    <property type="match status" value="1"/>
</dbReference>
<reference evidence="7" key="1">
    <citation type="submission" date="2021-01" db="EMBL/GenBank/DDBJ databases">
        <authorList>
            <person name="Corre E."/>
            <person name="Pelletier E."/>
            <person name="Niang G."/>
            <person name="Scheremetjew M."/>
            <person name="Finn R."/>
            <person name="Kale V."/>
            <person name="Holt S."/>
            <person name="Cochrane G."/>
            <person name="Meng A."/>
            <person name="Brown T."/>
            <person name="Cohen L."/>
        </authorList>
    </citation>
    <scope>NUCLEOTIDE SEQUENCE</scope>
    <source>
        <strain evidence="7">GSO104</strain>
    </source>
</reference>
<evidence type="ECO:0000256" key="2">
    <source>
        <dbReference type="ARBA" id="ARBA00022692"/>
    </source>
</evidence>
<feature type="transmembrane region" description="Helical" evidence="5">
    <location>
        <begin position="240"/>
        <end position="259"/>
    </location>
</feature>
<evidence type="ECO:0000256" key="3">
    <source>
        <dbReference type="ARBA" id="ARBA00022989"/>
    </source>
</evidence>
<evidence type="ECO:0000256" key="1">
    <source>
        <dbReference type="ARBA" id="ARBA00004370"/>
    </source>
</evidence>
<feature type="domain" description="Mechanosensitive ion channel MscS" evidence="6">
    <location>
        <begin position="264"/>
        <end position="330"/>
    </location>
</feature>
<keyword evidence="2 5" id="KW-0812">Transmembrane</keyword>
<accession>A0A7S4R9N6</accession>
<dbReference type="GO" id="GO:0055085">
    <property type="term" value="P:transmembrane transport"/>
    <property type="evidence" value="ECO:0007669"/>
    <property type="project" value="InterPro"/>
</dbReference>
<comment type="subcellular location">
    <subcellularLocation>
        <location evidence="1">Membrane</location>
    </subcellularLocation>
</comment>
<dbReference type="EMBL" id="HBNS01019152">
    <property type="protein sequence ID" value="CAE4607834.1"/>
    <property type="molecule type" value="Transcribed_RNA"/>
</dbReference>
<keyword evidence="4 5" id="KW-0472">Membrane</keyword>
<dbReference type="Gene3D" id="2.30.30.60">
    <property type="match status" value="1"/>
</dbReference>
<organism evidence="7">
    <name type="scientific">Ditylum brightwellii</name>
    <dbReference type="NCBI Taxonomy" id="49249"/>
    <lineage>
        <taxon>Eukaryota</taxon>
        <taxon>Sar</taxon>
        <taxon>Stramenopiles</taxon>
        <taxon>Ochrophyta</taxon>
        <taxon>Bacillariophyta</taxon>
        <taxon>Mediophyceae</taxon>
        <taxon>Lithodesmiophycidae</taxon>
        <taxon>Lithodesmiales</taxon>
        <taxon>Lithodesmiaceae</taxon>
        <taxon>Ditylum</taxon>
    </lineage>
</organism>
<sequence>MGIIFPKELQQKPPPLAADFLNPMLTTAGQTMEALTDKAMSGRIAPILSKFVISREKIAAIGQSIKIILHPVDIFVLFFFSLATVPIAHVLYTVYAFVISHYSGKRVLVSGSDKKEISTKINGSHGFRNSYAYQFAEHLSQVARIGLLVYLADCLSATADILGFHTDEYYMSHVFAKLLYTIWAARRFKYFKKHILYEYVVKIKPESEKKILHINHLLDGIIYAITFFKVGDLLSVEMGLAMTSVFAFGSVGTLVFSLAGKDIATQAVNGLALTISDRMSEGDVVKFGDGTSGKVMKIGWLETKLRTFDDLLVTIPNTQLGTQRVCNMSRIVMCRVRPTLRFRFSDADKVPRVLEDIQEEIKKSCPELITDGSRPFRAIWTDIKDDHLETFIDCHFHLPPIGKKYWNNRQKVMEAIDRVLKKNEIELFTAVYPKLELGKLR</sequence>
<evidence type="ECO:0000313" key="7">
    <source>
        <dbReference type="EMBL" id="CAE4607834.1"/>
    </source>
</evidence>
<dbReference type="AlphaFoldDB" id="A0A7S4R9N6"/>
<dbReference type="GO" id="GO:0016020">
    <property type="term" value="C:membrane"/>
    <property type="evidence" value="ECO:0007669"/>
    <property type="project" value="UniProtKB-SubCell"/>
</dbReference>
<dbReference type="InterPro" id="IPR006685">
    <property type="entry name" value="MscS_channel_2nd"/>
</dbReference>
<dbReference type="InterPro" id="IPR023408">
    <property type="entry name" value="MscS_beta-dom_sf"/>
</dbReference>
<dbReference type="PANTHER" id="PTHR30566:SF5">
    <property type="entry name" value="MECHANOSENSITIVE ION CHANNEL PROTEIN 1, MITOCHONDRIAL-RELATED"/>
    <property type="match status" value="1"/>
</dbReference>
<dbReference type="SUPFAM" id="SSF50182">
    <property type="entry name" value="Sm-like ribonucleoproteins"/>
    <property type="match status" value="1"/>
</dbReference>
<evidence type="ECO:0000259" key="6">
    <source>
        <dbReference type="Pfam" id="PF00924"/>
    </source>
</evidence>
<dbReference type="InterPro" id="IPR010920">
    <property type="entry name" value="LSM_dom_sf"/>
</dbReference>
<proteinExistence type="predicted"/>